<proteinExistence type="predicted"/>
<evidence type="ECO:0000313" key="3">
    <source>
        <dbReference type="Proteomes" id="UP000194236"/>
    </source>
</evidence>
<evidence type="ECO:0000313" key="2">
    <source>
        <dbReference type="EMBL" id="OTF76033.1"/>
    </source>
</evidence>
<gene>
    <name evidence="2" type="ORF">BLA29_009679</name>
</gene>
<reference evidence="2 3" key="1">
    <citation type="submission" date="2017-03" db="EMBL/GenBank/DDBJ databases">
        <title>Genome Survey of Euroglyphus maynei.</title>
        <authorList>
            <person name="Arlian L.G."/>
            <person name="Morgan M.S."/>
            <person name="Rider S.D."/>
        </authorList>
    </citation>
    <scope>NUCLEOTIDE SEQUENCE [LARGE SCALE GENOMIC DNA]</scope>
    <source>
        <strain evidence="2">Arlian Lab</strain>
        <tissue evidence="2">Whole body</tissue>
    </source>
</reference>
<dbReference type="EMBL" id="MUJZ01039355">
    <property type="protein sequence ID" value="OTF76033.1"/>
    <property type="molecule type" value="Genomic_DNA"/>
</dbReference>
<organism evidence="2 3">
    <name type="scientific">Euroglyphus maynei</name>
    <name type="common">Mayne's house dust mite</name>
    <dbReference type="NCBI Taxonomy" id="6958"/>
    <lineage>
        <taxon>Eukaryota</taxon>
        <taxon>Metazoa</taxon>
        <taxon>Ecdysozoa</taxon>
        <taxon>Arthropoda</taxon>
        <taxon>Chelicerata</taxon>
        <taxon>Arachnida</taxon>
        <taxon>Acari</taxon>
        <taxon>Acariformes</taxon>
        <taxon>Sarcoptiformes</taxon>
        <taxon>Astigmata</taxon>
        <taxon>Psoroptidia</taxon>
        <taxon>Analgoidea</taxon>
        <taxon>Pyroglyphidae</taxon>
        <taxon>Pyroglyphinae</taxon>
        <taxon>Euroglyphus</taxon>
    </lineage>
</organism>
<protein>
    <submittedName>
        <fullName evidence="2">Uncharacterized protein</fullName>
    </submittedName>
</protein>
<feature type="compositionally biased region" description="Polar residues" evidence="1">
    <location>
        <begin position="152"/>
        <end position="165"/>
    </location>
</feature>
<comment type="caution">
    <text evidence="2">The sequence shown here is derived from an EMBL/GenBank/DDBJ whole genome shotgun (WGS) entry which is preliminary data.</text>
</comment>
<dbReference type="Proteomes" id="UP000194236">
    <property type="component" value="Unassembled WGS sequence"/>
</dbReference>
<name>A0A1Y3B820_EURMA</name>
<feature type="compositionally biased region" description="Low complexity" evidence="1">
    <location>
        <begin position="128"/>
        <end position="151"/>
    </location>
</feature>
<dbReference type="AlphaFoldDB" id="A0A1Y3B820"/>
<sequence length="197" mass="21772">MIRTYRKPGTNLRPLSMHQPLTKSLSLAATDNHSRKNRQTNASSCCCQTQIDESQRQNLPRRPSLSLHEKSPLSPPPLPPKRNLHAYMGMVGNYHSPNGDHSGHTSLRATKSMFCAKPTSMHIKNHHNSQTSSSVVSSSNSSISTGSSFSFNTENSSQPDNTLFQTPIIDPTDQYEHLPMAPSPPLESPPPNLPPRR</sequence>
<feature type="region of interest" description="Disordered" evidence="1">
    <location>
        <begin position="52"/>
        <end position="106"/>
    </location>
</feature>
<feature type="non-terminal residue" evidence="2">
    <location>
        <position position="197"/>
    </location>
</feature>
<feature type="region of interest" description="Disordered" evidence="1">
    <location>
        <begin position="1"/>
        <end position="20"/>
    </location>
</feature>
<feature type="compositionally biased region" description="Pro residues" evidence="1">
    <location>
        <begin position="181"/>
        <end position="197"/>
    </location>
</feature>
<keyword evidence="3" id="KW-1185">Reference proteome</keyword>
<accession>A0A1Y3B820</accession>
<evidence type="ECO:0000256" key="1">
    <source>
        <dbReference type="SAM" id="MobiDB-lite"/>
    </source>
</evidence>
<feature type="region of interest" description="Disordered" evidence="1">
    <location>
        <begin position="123"/>
        <end position="197"/>
    </location>
</feature>